<sequence length="212" mass="23671">CDVFPLRPELRLLPLSREPTNGHSERFPSTQAPPWHLSPVQTGHMSPFLSPGQIDWNIPSPTSNCIVPQETRQRQKEHLEARKRDKPCSCRSWSFASRDAATQSRSCQEHLAGRFVTIGDVLDADWECDCPGCIRFDNRPQHARSQSDTAGTPSGSVLLTDDRAPHPQFQPATRQGAIEKWRWLGLVASTAELEVWTLLLDARRGLGGSLEG</sequence>
<evidence type="ECO:0000313" key="2">
    <source>
        <dbReference type="EMBL" id="TEB31769.1"/>
    </source>
</evidence>
<organism evidence="2 3">
    <name type="scientific">Coprinellus micaceus</name>
    <name type="common">Glistening ink-cap mushroom</name>
    <name type="synonym">Coprinus micaceus</name>
    <dbReference type="NCBI Taxonomy" id="71717"/>
    <lineage>
        <taxon>Eukaryota</taxon>
        <taxon>Fungi</taxon>
        <taxon>Dikarya</taxon>
        <taxon>Basidiomycota</taxon>
        <taxon>Agaricomycotina</taxon>
        <taxon>Agaricomycetes</taxon>
        <taxon>Agaricomycetidae</taxon>
        <taxon>Agaricales</taxon>
        <taxon>Agaricineae</taxon>
        <taxon>Psathyrellaceae</taxon>
        <taxon>Coprinellus</taxon>
    </lineage>
</organism>
<feature type="region of interest" description="Disordered" evidence="1">
    <location>
        <begin position="139"/>
        <end position="166"/>
    </location>
</feature>
<comment type="caution">
    <text evidence="2">The sequence shown here is derived from an EMBL/GenBank/DDBJ whole genome shotgun (WGS) entry which is preliminary data.</text>
</comment>
<feature type="compositionally biased region" description="Polar residues" evidence="1">
    <location>
        <begin position="143"/>
        <end position="157"/>
    </location>
</feature>
<gene>
    <name evidence="2" type="ORF">FA13DRAFT_1732065</name>
</gene>
<evidence type="ECO:0000313" key="3">
    <source>
        <dbReference type="Proteomes" id="UP000298030"/>
    </source>
</evidence>
<name>A0A4Y7TE04_COPMI</name>
<feature type="non-terminal residue" evidence="2">
    <location>
        <position position="1"/>
    </location>
</feature>
<dbReference type="EMBL" id="QPFP01000017">
    <property type="protein sequence ID" value="TEB31769.1"/>
    <property type="molecule type" value="Genomic_DNA"/>
</dbReference>
<dbReference type="AlphaFoldDB" id="A0A4Y7TE04"/>
<evidence type="ECO:0000256" key="1">
    <source>
        <dbReference type="SAM" id="MobiDB-lite"/>
    </source>
</evidence>
<reference evidence="2 3" key="1">
    <citation type="journal article" date="2019" name="Nat. Ecol. Evol.">
        <title>Megaphylogeny resolves global patterns of mushroom evolution.</title>
        <authorList>
            <person name="Varga T."/>
            <person name="Krizsan K."/>
            <person name="Foldi C."/>
            <person name="Dima B."/>
            <person name="Sanchez-Garcia M."/>
            <person name="Sanchez-Ramirez S."/>
            <person name="Szollosi G.J."/>
            <person name="Szarkandi J.G."/>
            <person name="Papp V."/>
            <person name="Albert L."/>
            <person name="Andreopoulos W."/>
            <person name="Angelini C."/>
            <person name="Antonin V."/>
            <person name="Barry K.W."/>
            <person name="Bougher N.L."/>
            <person name="Buchanan P."/>
            <person name="Buyck B."/>
            <person name="Bense V."/>
            <person name="Catcheside P."/>
            <person name="Chovatia M."/>
            <person name="Cooper J."/>
            <person name="Damon W."/>
            <person name="Desjardin D."/>
            <person name="Finy P."/>
            <person name="Geml J."/>
            <person name="Haridas S."/>
            <person name="Hughes K."/>
            <person name="Justo A."/>
            <person name="Karasinski D."/>
            <person name="Kautmanova I."/>
            <person name="Kiss B."/>
            <person name="Kocsube S."/>
            <person name="Kotiranta H."/>
            <person name="LaButti K.M."/>
            <person name="Lechner B.E."/>
            <person name="Liimatainen K."/>
            <person name="Lipzen A."/>
            <person name="Lukacs Z."/>
            <person name="Mihaltcheva S."/>
            <person name="Morgado L.N."/>
            <person name="Niskanen T."/>
            <person name="Noordeloos M.E."/>
            <person name="Ohm R.A."/>
            <person name="Ortiz-Santana B."/>
            <person name="Ovrebo C."/>
            <person name="Racz N."/>
            <person name="Riley R."/>
            <person name="Savchenko A."/>
            <person name="Shiryaev A."/>
            <person name="Soop K."/>
            <person name="Spirin V."/>
            <person name="Szebenyi C."/>
            <person name="Tomsovsky M."/>
            <person name="Tulloss R.E."/>
            <person name="Uehling J."/>
            <person name="Grigoriev I.V."/>
            <person name="Vagvolgyi C."/>
            <person name="Papp T."/>
            <person name="Martin F.M."/>
            <person name="Miettinen O."/>
            <person name="Hibbett D.S."/>
            <person name="Nagy L.G."/>
        </authorList>
    </citation>
    <scope>NUCLEOTIDE SEQUENCE [LARGE SCALE GENOMIC DNA]</scope>
    <source>
        <strain evidence="2 3">FP101781</strain>
    </source>
</reference>
<dbReference type="Proteomes" id="UP000298030">
    <property type="component" value="Unassembled WGS sequence"/>
</dbReference>
<protein>
    <submittedName>
        <fullName evidence="2">Uncharacterized protein</fullName>
    </submittedName>
</protein>
<keyword evidence="3" id="KW-1185">Reference proteome</keyword>
<proteinExistence type="predicted"/>
<accession>A0A4Y7TE04</accession>